<protein>
    <recommendedName>
        <fullName evidence="4">Lipoprotein</fullName>
    </recommendedName>
</protein>
<evidence type="ECO:0008006" key="4">
    <source>
        <dbReference type="Google" id="ProtNLM"/>
    </source>
</evidence>
<dbReference type="AlphaFoldDB" id="A0A4Q7P8T9"/>
<gene>
    <name evidence="2" type="ORF">BC751_1532</name>
</gene>
<sequence>MRKIRIEKMKGGMLMMGFMSLMLLACQPKSEYQKVKERELASGKVVEDLFLDLRFGMGRKQFYGTCWELNKKGILTNGAHHLQVQYKPSMPSGKEALMHFYPQFEDNQLFFMPMEFNYPSWFPGNEEYSNDKLLEDVLGLLTGWYGEGFFEVSNKEKTITAFVKIDGNRLIRVFKKDLTSVRVEMLDLRVRDISEMNKKDEAA</sequence>
<feature type="signal peptide" evidence="1">
    <location>
        <begin position="1"/>
        <end position="25"/>
    </location>
</feature>
<evidence type="ECO:0000313" key="3">
    <source>
        <dbReference type="Proteomes" id="UP000292209"/>
    </source>
</evidence>
<organism evidence="2 3">
    <name type="scientific">Cecembia calidifontis</name>
    <dbReference type="NCBI Taxonomy" id="1187080"/>
    <lineage>
        <taxon>Bacteria</taxon>
        <taxon>Pseudomonadati</taxon>
        <taxon>Bacteroidota</taxon>
        <taxon>Cytophagia</taxon>
        <taxon>Cytophagales</taxon>
        <taxon>Cyclobacteriaceae</taxon>
        <taxon>Cecembia</taxon>
    </lineage>
</organism>
<dbReference type="Proteomes" id="UP000292209">
    <property type="component" value="Unassembled WGS sequence"/>
</dbReference>
<dbReference type="PROSITE" id="PS51257">
    <property type="entry name" value="PROKAR_LIPOPROTEIN"/>
    <property type="match status" value="1"/>
</dbReference>
<accession>A0A4Q7P8T9</accession>
<name>A0A4Q7P8T9_9BACT</name>
<reference evidence="2 3" key="1">
    <citation type="submission" date="2019-02" db="EMBL/GenBank/DDBJ databases">
        <title>Genomic Encyclopedia of Archaeal and Bacterial Type Strains, Phase II (KMG-II): from individual species to whole genera.</title>
        <authorList>
            <person name="Goeker M."/>
        </authorList>
    </citation>
    <scope>NUCLEOTIDE SEQUENCE [LARGE SCALE GENOMIC DNA]</scope>
    <source>
        <strain evidence="2 3">DSM 21411</strain>
    </source>
</reference>
<feature type="chain" id="PRO_5020278368" description="Lipoprotein" evidence="1">
    <location>
        <begin position="26"/>
        <end position="203"/>
    </location>
</feature>
<evidence type="ECO:0000313" key="2">
    <source>
        <dbReference type="EMBL" id="RZS95978.1"/>
    </source>
</evidence>
<comment type="caution">
    <text evidence="2">The sequence shown here is derived from an EMBL/GenBank/DDBJ whole genome shotgun (WGS) entry which is preliminary data.</text>
</comment>
<proteinExistence type="predicted"/>
<dbReference type="OrthoDB" id="966030at2"/>
<dbReference type="EMBL" id="SGXG01000001">
    <property type="protein sequence ID" value="RZS95978.1"/>
    <property type="molecule type" value="Genomic_DNA"/>
</dbReference>
<evidence type="ECO:0000256" key="1">
    <source>
        <dbReference type="SAM" id="SignalP"/>
    </source>
</evidence>
<keyword evidence="1" id="KW-0732">Signal</keyword>
<dbReference type="RefSeq" id="WP_130274999.1">
    <property type="nucleotide sequence ID" value="NZ_SGXG01000001.1"/>
</dbReference>
<keyword evidence="3" id="KW-1185">Reference proteome</keyword>